<comment type="caution">
    <text evidence="1">The sequence shown here is derived from an EMBL/GenBank/DDBJ whole genome shotgun (WGS) entry which is preliminary data.</text>
</comment>
<organism evidence="1 2">
    <name type="scientific">Aldrovandia affinis</name>
    <dbReference type="NCBI Taxonomy" id="143900"/>
    <lineage>
        <taxon>Eukaryota</taxon>
        <taxon>Metazoa</taxon>
        <taxon>Chordata</taxon>
        <taxon>Craniata</taxon>
        <taxon>Vertebrata</taxon>
        <taxon>Euteleostomi</taxon>
        <taxon>Actinopterygii</taxon>
        <taxon>Neopterygii</taxon>
        <taxon>Teleostei</taxon>
        <taxon>Notacanthiformes</taxon>
        <taxon>Halosauridae</taxon>
        <taxon>Aldrovandia</taxon>
    </lineage>
</organism>
<evidence type="ECO:0000313" key="1">
    <source>
        <dbReference type="EMBL" id="KAJ8362554.1"/>
    </source>
</evidence>
<dbReference type="AlphaFoldDB" id="A0AAD7VZM0"/>
<dbReference type="EMBL" id="JAINUG010000639">
    <property type="protein sequence ID" value="KAJ8362554.1"/>
    <property type="molecule type" value="Genomic_DNA"/>
</dbReference>
<accession>A0AAD7VZM0</accession>
<gene>
    <name evidence="1" type="ORF">AAFF_G00368110</name>
</gene>
<proteinExistence type="predicted"/>
<dbReference type="Proteomes" id="UP001221898">
    <property type="component" value="Unassembled WGS sequence"/>
</dbReference>
<name>A0AAD7VZM0_9TELE</name>
<reference evidence="1" key="1">
    <citation type="journal article" date="2023" name="Science">
        <title>Genome structures resolve the early diversification of teleost fishes.</title>
        <authorList>
            <person name="Parey E."/>
            <person name="Louis A."/>
            <person name="Montfort J."/>
            <person name="Bouchez O."/>
            <person name="Roques C."/>
            <person name="Iampietro C."/>
            <person name="Lluch J."/>
            <person name="Castinel A."/>
            <person name="Donnadieu C."/>
            <person name="Desvignes T."/>
            <person name="Floi Bucao C."/>
            <person name="Jouanno E."/>
            <person name="Wen M."/>
            <person name="Mejri S."/>
            <person name="Dirks R."/>
            <person name="Jansen H."/>
            <person name="Henkel C."/>
            <person name="Chen W.J."/>
            <person name="Zahm M."/>
            <person name="Cabau C."/>
            <person name="Klopp C."/>
            <person name="Thompson A.W."/>
            <person name="Robinson-Rechavi M."/>
            <person name="Braasch I."/>
            <person name="Lecointre G."/>
            <person name="Bobe J."/>
            <person name="Postlethwait J.H."/>
            <person name="Berthelot C."/>
            <person name="Roest Crollius H."/>
            <person name="Guiguen Y."/>
        </authorList>
    </citation>
    <scope>NUCLEOTIDE SEQUENCE</scope>
    <source>
        <strain evidence="1">NC1722</strain>
    </source>
</reference>
<sequence>MTQNPQQFNTQQVKMITYLSCSTKQNASWFCDVRKSSWLTITCPRTNNHINQSNTGQLYDIINNCHRPIFQTTRQRLSKGREEEQKKPTQFDACLLLCGDSCISQHVDTRLPLN</sequence>
<keyword evidence="2" id="KW-1185">Reference proteome</keyword>
<evidence type="ECO:0000313" key="2">
    <source>
        <dbReference type="Proteomes" id="UP001221898"/>
    </source>
</evidence>
<protein>
    <submittedName>
        <fullName evidence="1">Uncharacterized protein</fullName>
    </submittedName>
</protein>